<dbReference type="InterPro" id="IPR031730">
    <property type="entry name" value="Carbam_trans_C"/>
</dbReference>
<organism evidence="4 5">
    <name type="scientific">Methylobacterium radiodurans</name>
    <dbReference type="NCBI Taxonomy" id="2202828"/>
    <lineage>
        <taxon>Bacteria</taxon>
        <taxon>Pseudomonadati</taxon>
        <taxon>Pseudomonadota</taxon>
        <taxon>Alphaproteobacteria</taxon>
        <taxon>Hyphomicrobiales</taxon>
        <taxon>Methylobacteriaceae</taxon>
        <taxon>Methylobacterium</taxon>
    </lineage>
</organism>
<evidence type="ECO:0000313" key="5">
    <source>
        <dbReference type="Proteomes" id="UP000246058"/>
    </source>
</evidence>
<dbReference type="PANTHER" id="PTHR34847">
    <property type="entry name" value="NODULATION PROTEIN U"/>
    <property type="match status" value="1"/>
</dbReference>
<dbReference type="AlphaFoldDB" id="A0A2U8VMU2"/>
<dbReference type="InterPro" id="IPR003696">
    <property type="entry name" value="Carbtransf_dom"/>
</dbReference>
<dbReference type="Gene3D" id="3.90.870.20">
    <property type="entry name" value="Carbamoyltransferase, C-terminal domain"/>
    <property type="match status" value="1"/>
</dbReference>
<name>A0A2U8VMU2_9HYPH</name>
<evidence type="ECO:0000259" key="3">
    <source>
        <dbReference type="Pfam" id="PF16861"/>
    </source>
</evidence>
<gene>
    <name evidence="4" type="ORF">DK427_02160</name>
</gene>
<dbReference type="EMBL" id="CP029551">
    <property type="protein sequence ID" value="AWN34686.1"/>
    <property type="molecule type" value="Genomic_DNA"/>
</dbReference>
<evidence type="ECO:0000259" key="2">
    <source>
        <dbReference type="Pfam" id="PF02543"/>
    </source>
</evidence>
<dbReference type="InterPro" id="IPR038152">
    <property type="entry name" value="Carbam_trans_C_sf"/>
</dbReference>
<evidence type="ECO:0000256" key="1">
    <source>
        <dbReference type="ARBA" id="ARBA00006129"/>
    </source>
</evidence>
<evidence type="ECO:0000313" key="4">
    <source>
        <dbReference type="EMBL" id="AWN34686.1"/>
    </source>
</evidence>
<reference evidence="4 5" key="1">
    <citation type="submission" date="2018-05" db="EMBL/GenBank/DDBJ databases">
        <title>Complete Genome Sequence of Methylobacterium sp. 17Sr1-43.</title>
        <authorList>
            <person name="Srinivasan S."/>
        </authorList>
    </citation>
    <scope>NUCLEOTIDE SEQUENCE [LARGE SCALE GENOMIC DNA]</scope>
    <source>
        <strain evidence="4 5">17Sr1-43</strain>
    </source>
</reference>
<dbReference type="InterPro" id="IPR051338">
    <property type="entry name" value="NodU/CmcH_Carbamoyltrnsfr"/>
</dbReference>
<keyword evidence="4" id="KW-0808">Transferase</keyword>
<feature type="domain" description="Carbamoyltransferase" evidence="2">
    <location>
        <begin position="152"/>
        <end position="359"/>
    </location>
</feature>
<proteinExistence type="inferred from homology"/>
<comment type="similarity">
    <text evidence="1">Belongs to the NodU/CmcH family.</text>
</comment>
<sequence length="585" mass="63376">MRYYLGLATTFHDPALALVGPDGDVLFAEGAERFLQYKRAPNCEPDPAGRMIGLLERYVPRGSEIVVASSWGEQFSDFLRGQQASGAFDLMALAAHPTALNRSFVPERAERIFIADLALAQARAGYGTLLALNQETRGTGAAPRAEIVAQARYPHHLAHAAYALWGSPFRDATALVVDGMGETGAAAIYTLEDGRIREVRRQRGRGSVGFLYGLVTDLAGFDQVKGEEWKIMGLAPYGRPDPDLMAQLRRLYAVENGRLKFADDATVQAVAAEIRERRPADVGEGGWADLARSGQEIFCELMDVLVAEAHALAPHDNLVIAGGCGLNSSYNGRVLGRSPFRNLHVPSAPGDDGNAVGAAWLAYAADHPDWTGPAQVSRPLTPYLGSRVSTEPMERLAEQEPRARRLDPAGVTREAARVLAAGGLVGWVQGRAEFGPRALGNRSILADPRPADAKDALNAKVKYREAFRPFAPSILAEAGPDWFEDYADSPYMERTLVWREAVRDRVPAVVHADGTGRLQSVTPERNPAYAGLIAAFAEITGVPILLNTSFNVMGKPILHTAEDAILMFYTTGLDALVVEDWIVVK</sequence>
<accession>A0A2U8VMU2</accession>
<dbReference type="Gene3D" id="3.30.420.40">
    <property type="match status" value="2"/>
</dbReference>
<dbReference type="OrthoDB" id="9780777at2"/>
<dbReference type="Proteomes" id="UP000246058">
    <property type="component" value="Chromosome"/>
</dbReference>
<dbReference type="SUPFAM" id="SSF53067">
    <property type="entry name" value="Actin-like ATPase domain"/>
    <property type="match status" value="1"/>
</dbReference>
<feature type="domain" description="Carbamoyltransferase C-terminal" evidence="3">
    <location>
        <begin position="416"/>
        <end position="585"/>
    </location>
</feature>
<dbReference type="Pfam" id="PF02543">
    <property type="entry name" value="Carbam_trans_N"/>
    <property type="match status" value="1"/>
</dbReference>
<keyword evidence="5" id="KW-1185">Reference proteome</keyword>
<dbReference type="InterPro" id="IPR043129">
    <property type="entry name" value="ATPase_NBD"/>
</dbReference>
<dbReference type="RefSeq" id="WP_109949823.1">
    <property type="nucleotide sequence ID" value="NZ_CP029551.1"/>
</dbReference>
<dbReference type="GO" id="GO:0016740">
    <property type="term" value="F:transferase activity"/>
    <property type="evidence" value="ECO:0007669"/>
    <property type="project" value="UniProtKB-KW"/>
</dbReference>
<dbReference type="KEGG" id="meti:DK427_02160"/>
<dbReference type="Pfam" id="PF16861">
    <property type="entry name" value="Carbam_trans_C"/>
    <property type="match status" value="1"/>
</dbReference>
<protein>
    <submittedName>
        <fullName evidence="4">Carbamoyltransferase</fullName>
    </submittedName>
</protein>
<dbReference type="CDD" id="cd24033">
    <property type="entry name" value="ASKHA_NBD_NodU_CmcH-like_N"/>
    <property type="match status" value="1"/>
</dbReference>
<dbReference type="PANTHER" id="PTHR34847:SF1">
    <property type="entry name" value="NODULATION PROTEIN U"/>
    <property type="match status" value="1"/>
</dbReference>